<dbReference type="InterPro" id="IPR009996">
    <property type="entry name" value="YycH"/>
</dbReference>
<dbReference type="Proteomes" id="UP000009885">
    <property type="component" value="Unassembled WGS sequence"/>
</dbReference>
<accession>K9B2Y8</accession>
<dbReference type="eggNOG" id="COG4863">
    <property type="taxonomic scope" value="Bacteria"/>
</dbReference>
<dbReference type="InterPro" id="IPR042274">
    <property type="entry name" value="YycH/YycI_2"/>
</dbReference>
<name>K9B2Y8_9STAP</name>
<evidence type="ECO:0000313" key="4">
    <source>
        <dbReference type="Proteomes" id="UP000009885"/>
    </source>
</evidence>
<keyword evidence="1" id="KW-0812">Transmembrane</keyword>
<gene>
    <name evidence="3" type="ORF">C273_05547</name>
</gene>
<keyword evidence="1" id="KW-1133">Transmembrane helix</keyword>
<comment type="caution">
    <text evidence="3">The sequence shown here is derived from an EMBL/GenBank/DDBJ whole genome shotgun (WGS) entry which is preliminary data.</text>
</comment>
<dbReference type="RefSeq" id="WP_009383244.1">
    <property type="nucleotide sequence ID" value="NZ_AMSQ01000007.1"/>
</dbReference>
<sequence length="441" mass="50641">MQNKEIFKSILLGILVITSIILTYKIWNFTPNHKTDQLEEDSVEEKAIGKRHDKQIENVVAPFQLIDKQGERVMGMPYDSSINLAPLFNEHTIKKTKYYKAHPSLVIPELSDQNLVLDFTFEMPVSMYVSRVLGLEEGEFPKHFNMDRLIIDYTANKNVTLYAVSKDKEKAMRIDTTLDSAKIKSLKAEFEDDMTPYSEILTGKKVQDQATYLYATEKPKDLKTYRSVLKKISIDDLNSLLLGNTAIVHSSRRGYTTYNTTTGVAEYNHAVEMYKYKNLSESESKVTDMRTNIPATFNFINSQGGYTDEFRLFNTDEQSGKLSYLMYAYNRPVFQKNGLSLIDITWGEKGIFGYRRGLLKMNVSVDNGAAETELPSAEEVSDKLSQNPKIYPSKISNMAVSYDMRVEHSDDIDSQKNAKLIPKWFVKYDGEWLEYDDGRLR</sequence>
<protein>
    <recommendedName>
        <fullName evidence="2">Regulatory protein YycH domain-containing protein</fullName>
    </recommendedName>
</protein>
<dbReference type="CDD" id="cd15787">
    <property type="entry name" value="YycH_N"/>
    <property type="match status" value="1"/>
</dbReference>
<keyword evidence="1" id="KW-0472">Membrane</keyword>
<dbReference type="EMBL" id="AMSQ01000007">
    <property type="protein sequence ID" value="EKU48145.1"/>
    <property type="molecule type" value="Genomic_DNA"/>
</dbReference>
<feature type="domain" description="Regulatory protein YycH" evidence="2">
    <location>
        <begin position="6"/>
        <end position="432"/>
    </location>
</feature>
<dbReference type="STRING" id="1229783.C273_05547"/>
<evidence type="ECO:0000313" key="3">
    <source>
        <dbReference type="EMBL" id="EKU48145.1"/>
    </source>
</evidence>
<dbReference type="PATRIC" id="fig|1229783.3.peg.1120"/>
<organism evidence="3 4">
    <name type="scientific">Staphylococcus massiliensis S46</name>
    <dbReference type="NCBI Taxonomy" id="1229783"/>
    <lineage>
        <taxon>Bacteria</taxon>
        <taxon>Bacillati</taxon>
        <taxon>Bacillota</taxon>
        <taxon>Bacilli</taxon>
        <taxon>Bacillales</taxon>
        <taxon>Staphylococcaceae</taxon>
        <taxon>Staphylococcus</taxon>
    </lineage>
</organism>
<proteinExistence type="predicted"/>
<dbReference type="Gene3D" id="3.30.310.160">
    <property type="entry name" value="YycH protein, domain 2"/>
    <property type="match status" value="1"/>
</dbReference>
<evidence type="ECO:0000256" key="1">
    <source>
        <dbReference type="SAM" id="Phobius"/>
    </source>
</evidence>
<dbReference type="Pfam" id="PF07435">
    <property type="entry name" value="YycH"/>
    <property type="match status" value="1"/>
</dbReference>
<keyword evidence="4" id="KW-1185">Reference proteome</keyword>
<feature type="transmembrane region" description="Helical" evidence="1">
    <location>
        <begin position="7"/>
        <end position="27"/>
    </location>
</feature>
<dbReference type="AlphaFoldDB" id="K9B2Y8"/>
<dbReference type="OrthoDB" id="2382185at2"/>
<reference evidence="3 4" key="1">
    <citation type="journal article" date="2013" name="Genome Announc.">
        <title>Genome Sequence of Staphylococcus massiliensis Strain S46, Isolated from the Surface of Healthy Human Skin.</title>
        <authorList>
            <person name="Srivastav R."/>
            <person name="Singh A."/>
            <person name="Jangir P.K."/>
            <person name="Kumari C."/>
            <person name="Muduli S."/>
            <person name="Sharma R."/>
        </authorList>
    </citation>
    <scope>NUCLEOTIDE SEQUENCE [LARGE SCALE GENOMIC DNA]</scope>
    <source>
        <strain evidence="3 4">S46</strain>
    </source>
</reference>
<evidence type="ECO:0000259" key="2">
    <source>
        <dbReference type="Pfam" id="PF07435"/>
    </source>
</evidence>